<feature type="region of interest" description="Disordered" evidence="1">
    <location>
        <begin position="48"/>
        <end position="69"/>
    </location>
</feature>
<evidence type="ECO:0000313" key="2">
    <source>
        <dbReference type="EMBL" id="AKJ74386.1"/>
    </source>
</evidence>
<dbReference type="EMBL" id="KR296686">
    <property type="protein sequence ID" value="AKJ74386.1"/>
    <property type="molecule type" value="Genomic_DNA"/>
</dbReference>
<proteinExistence type="predicted"/>
<accession>A0A0N7CAZ1</accession>
<evidence type="ECO:0000256" key="1">
    <source>
        <dbReference type="SAM" id="MobiDB-lite"/>
    </source>
</evidence>
<protein>
    <submittedName>
        <fullName evidence="2">Uncharacterized protein</fullName>
    </submittedName>
</protein>
<name>A0A0N7CAZ1_BPP22</name>
<sequence>MKIAIYKPGGSIMVWGVMAQMKVIDSSELPEYVKDGWLDHPSKLLPVEADDVKPRKGRKPKAVSDADKD</sequence>
<gene>
    <name evidence="2" type="ORF">SP22_81</name>
</gene>
<dbReference type="Proteomes" id="UP000225870">
    <property type="component" value="Segment"/>
</dbReference>
<evidence type="ECO:0000313" key="3">
    <source>
        <dbReference type="Proteomes" id="UP000225870"/>
    </source>
</evidence>
<organism evidence="2 3">
    <name type="scientific">Salmonella phage 22</name>
    <dbReference type="NCBI Taxonomy" id="1654885"/>
    <lineage>
        <taxon>Viruses</taxon>
        <taxon>Duplodnaviria</taxon>
        <taxon>Heunggongvirae</taxon>
        <taxon>Uroviricota</taxon>
        <taxon>Caudoviricetes</taxon>
        <taxon>Lederbergvirus</taxon>
        <taxon>Salmonella phage P22</taxon>
    </lineage>
</organism>
<reference evidence="2 3" key="1">
    <citation type="journal article" date="2016" name="Virus Genes">
        <title>Genomic characterization of Salmonella bacteriophages isolated from India.</title>
        <authorList>
            <person name="Karpe Y.A."/>
            <person name="Kanade G.D."/>
            <person name="Pingale K.D."/>
            <person name="Arankalle V.A."/>
            <person name="Banerjee K."/>
        </authorList>
    </citation>
    <scope>NUCLEOTIDE SEQUENCE [LARGE SCALE GENOMIC DNA]</scope>
</reference>